<dbReference type="Pfam" id="PF00005">
    <property type="entry name" value="ABC_tran"/>
    <property type="match status" value="1"/>
</dbReference>
<keyword evidence="9" id="KW-0406">Ion transport</keyword>
<keyword evidence="4" id="KW-1003">Cell membrane</keyword>
<evidence type="ECO:0000259" key="11">
    <source>
        <dbReference type="PROSITE" id="PS50893"/>
    </source>
</evidence>
<evidence type="ECO:0000256" key="5">
    <source>
        <dbReference type="ARBA" id="ARBA00022496"/>
    </source>
</evidence>
<evidence type="ECO:0000313" key="15">
    <source>
        <dbReference type="Proteomes" id="UP001211866"/>
    </source>
</evidence>
<organism evidence="12 14">
    <name type="scientific">Alcaligenes faecalis</name>
    <dbReference type="NCBI Taxonomy" id="511"/>
    <lineage>
        <taxon>Bacteria</taxon>
        <taxon>Pseudomonadati</taxon>
        <taxon>Pseudomonadota</taxon>
        <taxon>Betaproteobacteria</taxon>
        <taxon>Burkholderiales</taxon>
        <taxon>Alcaligenaceae</taxon>
        <taxon>Alcaligenes</taxon>
    </lineage>
</organism>
<protein>
    <submittedName>
        <fullName evidence="12">ABC transporter ATP-binding protein</fullName>
    </submittedName>
</protein>
<dbReference type="RefSeq" id="WP_045930664.1">
    <property type="nucleotide sequence ID" value="NZ_CAXOJJ010000021.1"/>
</dbReference>
<dbReference type="Proteomes" id="UP001211866">
    <property type="component" value="Chromosome"/>
</dbReference>
<evidence type="ECO:0000256" key="9">
    <source>
        <dbReference type="ARBA" id="ARBA00023065"/>
    </source>
</evidence>
<gene>
    <name evidence="12" type="ORF">DF183_10310</name>
    <name evidence="13" type="ORF">M2J83_01545</name>
</gene>
<evidence type="ECO:0000256" key="8">
    <source>
        <dbReference type="ARBA" id="ARBA00023004"/>
    </source>
</evidence>
<dbReference type="GO" id="GO:0016887">
    <property type="term" value="F:ATP hydrolysis activity"/>
    <property type="evidence" value="ECO:0007669"/>
    <property type="project" value="InterPro"/>
</dbReference>
<keyword evidence="7 12" id="KW-0067">ATP-binding</keyword>
<dbReference type="GO" id="GO:0006826">
    <property type="term" value="P:iron ion transport"/>
    <property type="evidence" value="ECO:0007669"/>
    <property type="project" value="UniProtKB-KW"/>
</dbReference>
<comment type="subcellular location">
    <subcellularLocation>
        <location evidence="1">Cell membrane</location>
        <topology evidence="1">Peripheral membrane protein</topology>
    </subcellularLocation>
</comment>
<dbReference type="KEGG" id="afa:UZ73_09095"/>
<keyword evidence="6" id="KW-0547">Nucleotide-binding</keyword>
<dbReference type="InterPro" id="IPR051535">
    <property type="entry name" value="Siderophore_ABC-ATPase"/>
</dbReference>
<dbReference type="EMBL" id="QEXO01000002">
    <property type="protein sequence ID" value="PWE15058.1"/>
    <property type="molecule type" value="Genomic_DNA"/>
</dbReference>
<dbReference type="GO" id="GO:0005524">
    <property type="term" value="F:ATP binding"/>
    <property type="evidence" value="ECO:0007669"/>
    <property type="project" value="UniProtKB-KW"/>
</dbReference>
<keyword evidence="8" id="KW-0408">Iron</keyword>
<keyword evidence="15" id="KW-1185">Reference proteome</keyword>
<dbReference type="FunFam" id="3.40.50.300:FF:000134">
    <property type="entry name" value="Iron-enterobactin ABC transporter ATP-binding protein"/>
    <property type="match status" value="1"/>
</dbReference>
<reference evidence="13 15" key="3">
    <citation type="submission" date="2022-05" db="EMBL/GenBank/DDBJ databases">
        <title>Complete sequence of strain NY11312.</title>
        <authorList>
            <person name="Zhou D."/>
        </authorList>
    </citation>
    <scope>NUCLEOTIDE SEQUENCE [LARGE SCALE GENOMIC DNA]</scope>
    <source>
        <strain evidence="13 15">NY11312</strain>
    </source>
</reference>
<dbReference type="Proteomes" id="UP000245216">
    <property type="component" value="Unassembled WGS sequence"/>
</dbReference>
<keyword evidence="10" id="KW-0472">Membrane</keyword>
<dbReference type="GeneID" id="29370857"/>
<keyword evidence="3" id="KW-0813">Transport</keyword>
<dbReference type="SUPFAM" id="SSF52540">
    <property type="entry name" value="P-loop containing nucleoside triphosphate hydrolases"/>
    <property type="match status" value="1"/>
</dbReference>
<dbReference type="InterPro" id="IPR003593">
    <property type="entry name" value="AAA+_ATPase"/>
</dbReference>
<dbReference type="InterPro" id="IPR017871">
    <property type="entry name" value="ABC_transporter-like_CS"/>
</dbReference>
<reference evidence="12 14" key="1">
    <citation type="submission" date="2018-05" db="EMBL/GenBank/DDBJ databases">
        <title>Genome Sequence of an Efficient Indole-Degrading Bacterium, Alcaligenes sp.YBY.</title>
        <authorList>
            <person name="Yang B."/>
        </authorList>
    </citation>
    <scope>NUCLEOTIDE SEQUENCE [LARGE SCALE GENOMIC DNA]</scope>
    <source>
        <strain evidence="12 14">YBY</strain>
    </source>
</reference>
<dbReference type="STRING" id="511.UZ73_09095"/>
<dbReference type="InterPro" id="IPR003439">
    <property type="entry name" value="ABC_transporter-like_ATP-bd"/>
</dbReference>
<dbReference type="PROSITE" id="PS00211">
    <property type="entry name" value="ABC_TRANSPORTER_1"/>
    <property type="match status" value="1"/>
</dbReference>
<evidence type="ECO:0000256" key="4">
    <source>
        <dbReference type="ARBA" id="ARBA00022475"/>
    </source>
</evidence>
<evidence type="ECO:0000256" key="7">
    <source>
        <dbReference type="ARBA" id="ARBA00022840"/>
    </source>
</evidence>
<keyword evidence="5" id="KW-0410">Iron transport</keyword>
<sequence length="261" mass="28203">MLEVHDLSLSYGKREILSKLTIEPLQPGQLVALLGPNGSGKSTLLKSLAGLLKPTTGKILLDGQELSGVSFEQRAQKVVYLPQSLPASVHLRVFESVLVAANASAPGGHARDVDHEHIMHILQRLGIAHLSMHYLDQLSGGQKQLVGLAQALIRKPTLLLLDEPLSALDLNYQFHVMDLLAQETHDNNLITLIVLHDLNVALRHSDYALMIEGGGLLAQGEPSKVITPTSLAQAYGVRARVESCSQGTLQIIIDGLQEPVL</sequence>
<accession>A0A2U2BM14</accession>
<evidence type="ECO:0000256" key="3">
    <source>
        <dbReference type="ARBA" id="ARBA00022448"/>
    </source>
</evidence>
<dbReference type="GO" id="GO:0005886">
    <property type="term" value="C:plasma membrane"/>
    <property type="evidence" value="ECO:0007669"/>
    <property type="project" value="UniProtKB-SubCell"/>
</dbReference>
<dbReference type="AlphaFoldDB" id="A0A2U2BM14"/>
<evidence type="ECO:0000313" key="14">
    <source>
        <dbReference type="Proteomes" id="UP000245216"/>
    </source>
</evidence>
<comment type="similarity">
    <text evidence="2">Belongs to the ABC transporter superfamily.</text>
</comment>
<evidence type="ECO:0000256" key="2">
    <source>
        <dbReference type="ARBA" id="ARBA00005417"/>
    </source>
</evidence>
<dbReference type="Gene3D" id="3.40.50.300">
    <property type="entry name" value="P-loop containing nucleotide triphosphate hydrolases"/>
    <property type="match status" value="1"/>
</dbReference>
<dbReference type="PANTHER" id="PTHR42771">
    <property type="entry name" value="IRON(3+)-HYDROXAMATE IMPORT ATP-BINDING PROTEIN FHUC"/>
    <property type="match status" value="1"/>
</dbReference>
<dbReference type="PANTHER" id="PTHR42771:SF7">
    <property type="entry name" value="ABC-TYPE COBALAMIN_FE3+-SIDEROPHORES TRANSPORT SYSTEM, ATPASE COMPONENT"/>
    <property type="match status" value="1"/>
</dbReference>
<evidence type="ECO:0000256" key="10">
    <source>
        <dbReference type="ARBA" id="ARBA00023136"/>
    </source>
</evidence>
<evidence type="ECO:0000313" key="12">
    <source>
        <dbReference type="EMBL" id="PWE15058.1"/>
    </source>
</evidence>
<dbReference type="PROSITE" id="PS50893">
    <property type="entry name" value="ABC_TRANSPORTER_2"/>
    <property type="match status" value="1"/>
</dbReference>
<dbReference type="EMBL" id="CP096916">
    <property type="protein sequence ID" value="WBM38545.1"/>
    <property type="molecule type" value="Genomic_DNA"/>
</dbReference>
<name>A0A2U2BM14_ALCFA</name>
<dbReference type="SMART" id="SM00382">
    <property type="entry name" value="AAA"/>
    <property type="match status" value="1"/>
</dbReference>
<feature type="domain" description="ABC transporter" evidence="11">
    <location>
        <begin position="2"/>
        <end position="238"/>
    </location>
</feature>
<dbReference type="CDD" id="cd03214">
    <property type="entry name" value="ABC_Iron-Siderophores_B12_Hemin"/>
    <property type="match status" value="1"/>
</dbReference>
<evidence type="ECO:0000313" key="13">
    <source>
        <dbReference type="EMBL" id="WBM38545.1"/>
    </source>
</evidence>
<proteinExistence type="inferred from homology"/>
<evidence type="ECO:0000256" key="1">
    <source>
        <dbReference type="ARBA" id="ARBA00004202"/>
    </source>
</evidence>
<reference evidence="12 14" key="2">
    <citation type="submission" date="2018-05" db="EMBL/GenBank/DDBJ databases">
        <authorList>
            <person name="Lanie J.A."/>
            <person name="Ng W.-L."/>
            <person name="Kazmierczak K.M."/>
            <person name="Andrzejewski T.M."/>
            <person name="Davidsen T.M."/>
            <person name="Wayne K.J."/>
            <person name="Tettelin H."/>
            <person name="Glass J.I."/>
            <person name="Rusch D."/>
            <person name="Podicherti R."/>
            <person name="Tsui H.-C.T."/>
            <person name="Winkler M.E."/>
        </authorList>
    </citation>
    <scope>NUCLEOTIDE SEQUENCE [LARGE SCALE GENOMIC DNA]</scope>
    <source>
        <strain evidence="12 14">YBY</strain>
    </source>
</reference>
<evidence type="ECO:0000256" key="6">
    <source>
        <dbReference type="ARBA" id="ARBA00022741"/>
    </source>
</evidence>
<dbReference type="InterPro" id="IPR027417">
    <property type="entry name" value="P-loop_NTPase"/>
</dbReference>